<dbReference type="SUPFAM" id="SSF52540">
    <property type="entry name" value="P-loop containing nucleoside triphosphate hydrolases"/>
    <property type="match status" value="1"/>
</dbReference>
<dbReference type="Proteomes" id="UP000000844">
    <property type="component" value="Chromosome"/>
</dbReference>
<name>D3Q0T1_STANL</name>
<dbReference type="PANTHER" id="PTHR30121">
    <property type="entry name" value="UNCHARACTERIZED PROTEIN YJGR-RELATED"/>
    <property type="match status" value="1"/>
</dbReference>
<dbReference type="KEGG" id="sna:Snas_4029"/>
<dbReference type="InterPro" id="IPR027417">
    <property type="entry name" value="P-loop_NTPase"/>
</dbReference>
<feature type="compositionally biased region" description="Acidic residues" evidence="1">
    <location>
        <begin position="571"/>
        <end position="580"/>
    </location>
</feature>
<organism evidence="2 3">
    <name type="scientific">Stackebrandtia nassauensis (strain DSM 44728 / CIP 108903 / NRRL B-16338 / NBRC 102104 / LLR-40K-21)</name>
    <dbReference type="NCBI Taxonomy" id="446470"/>
    <lineage>
        <taxon>Bacteria</taxon>
        <taxon>Bacillati</taxon>
        <taxon>Actinomycetota</taxon>
        <taxon>Actinomycetes</taxon>
        <taxon>Glycomycetales</taxon>
        <taxon>Glycomycetaceae</taxon>
        <taxon>Stackebrandtia</taxon>
    </lineage>
</organism>
<feature type="compositionally biased region" description="Low complexity" evidence="1">
    <location>
        <begin position="548"/>
        <end position="561"/>
    </location>
</feature>
<dbReference type="EMBL" id="CP001778">
    <property type="protein sequence ID" value="ADD43681.1"/>
    <property type="molecule type" value="Genomic_DNA"/>
</dbReference>
<sequence>MADAETTDDVVGRVLGTEDATPLTFWVAVSEDAYLQLDDVVVTQRQVPGREPVTVSGVVTSVRARHEGAQFDSDVFAISDGHLPAQVQEAAEVTVTRVEPEVFVPPCPGDQVRRARGEERDSALYFDQMTRQVPLGFSRDGEPVFLNADFLDGTRGAHVSISGISGVATKTSFATWLLYSMLRSKALGPEAVNTKALIFNVKGEDLLLLDHDNTKLDDQLRESYARLGIEAGAFGSVTVLAPPRAGDKNGVPDVACRSTGVDAFYWTVAEFCEQRLLPFVFADADDERQQYTMVVHQVTAKLYREAKPKDDGGAVIDGQLVSSYGDLVDLLCDRLSDDETRGTWGGTAVGLGTVNAFIRRLISSTRDIGRLVRGDLPPRRAHGVGTDKDAQVTVVDLHNLPDRAQRFVVGVTLRAEFERKEKAGTARPLQFVVLDELNKYAPRDGTSPIKEILLDIAERGRSLGVILIGAQQTASEVERRIAANSAIRVVGRLDPAEAGRPEYGFLSSSQRQRALMAKPGTMFVAQPELPVPLVVNFPFPSWATRPAEAGAAPASALRSATQKVDPFDLAANDDDDDIPF</sequence>
<proteinExistence type="predicted"/>
<reference evidence="2 3" key="1">
    <citation type="journal article" date="2009" name="Stand. Genomic Sci.">
        <title>Complete genome sequence of Stackebrandtia nassauensis type strain (LLR-40K-21).</title>
        <authorList>
            <person name="Munk C."/>
            <person name="Lapidus A."/>
            <person name="Copeland A."/>
            <person name="Jando M."/>
            <person name="Mayilraj S."/>
            <person name="Glavina Del Rio T."/>
            <person name="Nolan M."/>
            <person name="Chen F."/>
            <person name="Lucas S."/>
            <person name="Tice H."/>
            <person name="Cheng J.F."/>
            <person name="Han C."/>
            <person name="Detter J.C."/>
            <person name="Bruce D."/>
            <person name="Goodwin L."/>
            <person name="Chain P."/>
            <person name="Pitluck S."/>
            <person name="Goker M."/>
            <person name="Ovchinikova G."/>
            <person name="Pati A."/>
            <person name="Ivanova N."/>
            <person name="Mavromatis K."/>
            <person name="Chen A."/>
            <person name="Palaniappan K."/>
            <person name="Land M."/>
            <person name="Hauser L."/>
            <person name="Chang Y.J."/>
            <person name="Jeffries C.D."/>
            <person name="Bristow J."/>
            <person name="Eisen J.A."/>
            <person name="Markowitz V."/>
            <person name="Hugenholtz P."/>
            <person name="Kyrpides N.C."/>
            <person name="Klenk H.P."/>
        </authorList>
    </citation>
    <scope>NUCLEOTIDE SEQUENCE [LARGE SCALE GENOMIC DNA]</scope>
    <source>
        <strain evidence="3">DSM 44728 / CIP 108903 / NRRL B-16338 / NBRC 102104 / LLR-40K-21</strain>
    </source>
</reference>
<protein>
    <submittedName>
        <fullName evidence="2">ATPase-like protein</fullName>
    </submittedName>
</protein>
<keyword evidence="3" id="KW-1185">Reference proteome</keyword>
<feature type="region of interest" description="Disordered" evidence="1">
    <location>
        <begin position="548"/>
        <end position="580"/>
    </location>
</feature>
<dbReference type="InterPro" id="IPR051162">
    <property type="entry name" value="T4SS_component"/>
</dbReference>
<evidence type="ECO:0000313" key="2">
    <source>
        <dbReference type="EMBL" id="ADD43681.1"/>
    </source>
</evidence>
<gene>
    <name evidence="2" type="ordered locus">Snas_4029</name>
</gene>
<dbReference type="OrthoDB" id="5240402at2"/>
<accession>D3Q0T1</accession>
<evidence type="ECO:0000313" key="3">
    <source>
        <dbReference type="Proteomes" id="UP000000844"/>
    </source>
</evidence>
<dbReference type="STRING" id="446470.Snas_4029"/>
<evidence type="ECO:0000256" key="1">
    <source>
        <dbReference type="SAM" id="MobiDB-lite"/>
    </source>
</evidence>
<dbReference type="HOGENOM" id="CLU_031028_0_0_11"/>
<dbReference type="RefSeq" id="WP_013019252.1">
    <property type="nucleotide sequence ID" value="NC_013947.1"/>
</dbReference>
<dbReference type="Gene3D" id="3.40.50.300">
    <property type="entry name" value="P-loop containing nucleotide triphosphate hydrolases"/>
    <property type="match status" value="1"/>
</dbReference>
<dbReference type="PANTHER" id="PTHR30121:SF6">
    <property type="entry name" value="SLR6007 PROTEIN"/>
    <property type="match status" value="1"/>
</dbReference>
<dbReference type="AlphaFoldDB" id="D3Q0T1"/>
<dbReference type="eggNOG" id="COG0433">
    <property type="taxonomic scope" value="Bacteria"/>
</dbReference>